<dbReference type="SUPFAM" id="SSF103473">
    <property type="entry name" value="MFS general substrate transporter"/>
    <property type="match status" value="1"/>
</dbReference>
<feature type="transmembrane region" description="Helical" evidence="7">
    <location>
        <begin position="21"/>
        <end position="41"/>
    </location>
</feature>
<feature type="transmembrane region" description="Helical" evidence="7">
    <location>
        <begin position="334"/>
        <end position="361"/>
    </location>
</feature>
<dbReference type="PRINTS" id="PR01036">
    <property type="entry name" value="TCRTETB"/>
</dbReference>
<feature type="transmembrane region" description="Helical" evidence="7">
    <location>
        <begin position="228"/>
        <end position="247"/>
    </location>
</feature>
<sequence>MRTSTPVSPSVSADRWAALGALALGYVMILVDATALSVVTVRLMEGLRTDVRSVLWVSSAYLLAFAVPMLVCGRLGDRFGHRRMYLLGLSVFLVASLACGFAPTIGALVALRVVQGFGAALMTPQVMAIITLVFPMESRGAALGVWGSITGIATLAGPLLGGVLSDVASWRWVFWLNVPLGIVGIVMTLRFVPGSTVTARRLDLPGAALSAVAVFGLVYGLQEVGGNGALPWLTLGVGAIVAAAFLAGQRRRGDGALVPLRLFRIRSFAASSGVNVLAGAWVTAYVFPATLYAQQQHGVSPGGAAFLLAPTALVSALLAPRVGRSLRRRDPRGLLSAGLAVCAVGLGIFVAVIAAGLAAAWLMVPSAVVGVGSAMMWGPMSLLATSELPRDLVGAGSGVFNTTRQVGSAFGAAAVATVLAHGSPAGALALAALVCLAALAASFRLRRS</sequence>
<evidence type="ECO:0000259" key="8">
    <source>
        <dbReference type="PROSITE" id="PS50850"/>
    </source>
</evidence>
<dbReference type="Gene3D" id="1.20.1720.10">
    <property type="entry name" value="Multidrug resistance protein D"/>
    <property type="match status" value="1"/>
</dbReference>
<evidence type="ECO:0000256" key="7">
    <source>
        <dbReference type="SAM" id="Phobius"/>
    </source>
</evidence>
<evidence type="ECO:0000313" key="10">
    <source>
        <dbReference type="Proteomes" id="UP000070409"/>
    </source>
</evidence>
<dbReference type="Pfam" id="PF07690">
    <property type="entry name" value="MFS_1"/>
    <property type="match status" value="1"/>
</dbReference>
<evidence type="ECO:0000256" key="3">
    <source>
        <dbReference type="ARBA" id="ARBA00022475"/>
    </source>
</evidence>
<dbReference type="Proteomes" id="UP000070409">
    <property type="component" value="Unassembled WGS sequence"/>
</dbReference>
<name>A0A137ZN04_9ACTN</name>
<feature type="transmembrane region" description="Helical" evidence="7">
    <location>
        <begin position="84"/>
        <end position="111"/>
    </location>
</feature>
<feature type="transmembrane region" description="Helical" evidence="7">
    <location>
        <begin position="268"/>
        <end position="287"/>
    </location>
</feature>
<dbReference type="NCBIfam" id="TIGR00711">
    <property type="entry name" value="efflux_EmrB"/>
    <property type="match status" value="1"/>
</dbReference>
<keyword evidence="2" id="KW-0813">Transport</keyword>
<proteinExistence type="predicted"/>
<accession>A0A137ZN04</accession>
<evidence type="ECO:0000256" key="2">
    <source>
        <dbReference type="ARBA" id="ARBA00022448"/>
    </source>
</evidence>
<dbReference type="InterPro" id="IPR020846">
    <property type="entry name" value="MFS_dom"/>
</dbReference>
<comment type="caution">
    <text evidence="9">The sequence shown here is derived from an EMBL/GenBank/DDBJ whole genome shotgun (WGS) entry which is preliminary data.</text>
</comment>
<evidence type="ECO:0000313" key="9">
    <source>
        <dbReference type="EMBL" id="KXO99543.1"/>
    </source>
</evidence>
<dbReference type="EMBL" id="LSRE01000009">
    <property type="protein sequence ID" value="KXO99543.1"/>
    <property type="molecule type" value="Genomic_DNA"/>
</dbReference>
<protein>
    <recommendedName>
        <fullName evidence="8">Major facilitator superfamily (MFS) profile domain-containing protein</fullName>
    </recommendedName>
</protein>
<dbReference type="InterPro" id="IPR004638">
    <property type="entry name" value="EmrB-like"/>
</dbReference>
<keyword evidence="3" id="KW-1003">Cell membrane</keyword>
<dbReference type="InterPro" id="IPR036259">
    <property type="entry name" value="MFS_trans_sf"/>
</dbReference>
<dbReference type="Gene3D" id="1.20.1250.20">
    <property type="entry name" value="MFS general substrate transporter like domains"/>
    <property type="match status" value="1"/>
</dbReference>
<feature type="transmembrane region" description="Helical" evidence="7">
    <location>
        <begin position="428"/>
        <end position="445"/>
    </location>
</feature>
<evidence type="ECO:0000256" key="6">
    <source>
        <dbReference type="ARBA" id="ARBA00023136"/>
    </source>
</evidence>
<gene>
    <name evidence="9" type="ORF">AXK61_17090</name>
</gene>
<reference evidence="9 10" key="1">
    <citation type="submission" date="2016-02" db="EMBL/GenBank/DDBJ databases">
        <authorList>
            <person name="Teng J.L."/>
            <person name="Tang Y."/>
            <person name="Huang Y."/>
            <person name="Guo F."/>
            <person name="Wei W."/>
            <person name="Chen J.H."/>
            <person name="Wong S.Y."/>
            <person name="Lau S.K."/>
            <person name="Woo P.C."/>
        </authorList>
    </citation>
    <scope>NUCLEOTIDE SEQUENCE [LARGE SCALE GENOMIC DNA]</scope>
    <source>
        <strain evidence="9 10">JCM 13375</strain>
    </source>
</reference>
<feature type="transmembrane region" description="Helical" evidence="7">
    <location>
        <begin position="141"/>
        <end position="160"/>
    </location>
</feature>
<evidence type="ECO:0000256" key="4">
    <source>
        <dbReference type="ARBA" id="ARBA00022692"/>
    </source>
</evidence>
<evidence type="ECO:0000256" key="5">
    <source>
        <dbReference type="ARBA" id="ARBA00022989"/>
    </source>
</evidence>
<feature type="domain" description="Major facilitator superfamily (MFS) profile" evidence="8">
    <location>
        <begin position="18"/>
        <end position="448"/>
    </location>
</feature>
<feature type="transmembrane region" description="Helical" evidence="7">
    <location>
        <begin position="299"/>
        <end position="322"/>
    </location>
</feature>
<keyword evidence="5 7" id="KW-1133">Transmembrane helix</keyword>
<keyword evidence="10" id="KW-1185">Reference proteome</keyword>
<dbReference type="InterPro" id="IPR011701">
    <property type="entry name" value="MFS"/>
</dbReference>
<dbReference type="PANTHER" id="PTHR42718">
    <property type="entry name" value="MAJOR FACILITATOR SUPERFAMILY MULTIDRUG TRANSPORTER MFSC"/>
    <property type="match status" value="1"/>
</dbReference>
<organism evidence="9 10">
    <name type="scientific">Tsukamurella pseudospumae</name>
    <dbReference type="NCBI Taxonomy" id="239498"/>
    <lineage>
        <taxon>Bacteria</taxon>
        <taxon>Bacillati</taxon>
        <taxon>Actinomycetota</taxon>
        <taxon>Actinomycetes</taxon>
        <taxon>Mycobacteriales</taxon>
        <taxon>Tsukamurellaceae</taxon>
        <taxon>Tsukamurella</taxon>
    </lineage>
</organism>
<dbReference type="RefSeq" id="WP_068744419.1">
    <property type="nucleotide sequence ID" value="NZ_LSRE01000009.1"/>
</dbReference>
<feature type="transmembrane region" description="Helical" evidence="7">
    <location>
        <begin position="117"/>
        <end position="134"/>
    </location>
</feature>
<feature type="transmembrane region" description="Helical" evidence="7">
    <location>
        <begin position="204"/>
        <end position="222"/>
    </location>
</feature>
<evidence type="ECO:0000256" key="1">
    <source>
        <dbReference type="ARBA" id="ARBA00004651"/>
    </source>
</evidence>
<dbReference type="PROSITE" id="PS50850">
    <property type="entry name" value="MFS"/>
    <property type="match status" value="1"/>
</dbReference>
<comment type="subcellular location">
    <subcellularLocation>
        <location evidence="1">Cell membrane</location>
        <topology evidence="1">Multi-pass membrane protein</topology>
    </subcellularLocation>
</comment>
<keyword evidence="4 7" id="KW-0812">Transmembrane</keyword>
<dbReference type="PANTHER" id="PTHR42718:SF46">
    <property type="entry name" value="BLR6921 PROTEIN"/>
    <property type="match status" value="1"/>
</dbReference>
<feature type="transmembrane region" description="Helical" evidence="7">
    <location>
        <begin position="172"/>
        <end position="192"/>
    </location>
</feature>
<feature type="transmembrane region" description="Helical" evidence="7">
    <location>
        <begin position="53"/>
        <end position="72"/>
    </location>
</feature>
<keyword evidence="6 7" id="KW-0472">Membrane</keyword>